<dbReference type="InterPro" id="IPR015867">
    <property type="entry name" value="N-reg_PII/ATP_PRibTrfase_C"/>
</dbReference>
<feature type="transmembrane region" description="Helical" evidence="6">
    <location>
        <begin position="121"/>
        <end position="142"/>
    </location>
</feature>
<dbReference type="Pfam" id="PF10035">
    <property type="entry name" value="DUF2179"/>
    <property type="match status" value="1"/>
</dbReference>
<protein>
    <submittedName>
        <fullName evidence="8">Membrane protein containing DUF161</fullName>
    </submittedName>
</protein>
<evidence type="ECO:0000256" key="1">
    <source>
        <dbReference type="ARBA" id="ARBA00004651"/>
    </source>
</evidence>
<keyword evidence="4 6" id="KW-1133">Transmembrane helix</keyword>
<feature type="domain" description="DUF2179" evidence="7">
    <location>
        <begin position="234"/>
        <end position="288"/>
    </location>
</feature>
<keyword evidence="3 6" id="KW-0812">Transmembrane</keyword>
<evidence type="ECO:0000256" key="3">
    <source>
        <dbReference type="ARBA" id="ARBA00022692"/>
    </source>
</evidence>
<feature type="transmembrane region" description="Helical" evidence="6">
    <location>
        <begin position="187"/>
        <end position="206"/>
    </location>
</feature>
<proteinExistence type="predicted"/>
<feature type="transmembrane region" description="Helical" evidence="6">
    <location>
        <begin position="163"/>
        <end position="181"/>
    </location>
</feature>
<comment type="subcellular location">
    <subcellularLocation>
        <location evidence="1">Cell membrane</location>
        <topology evidence="1">Multi-pass membrane protein</topology>
    </subcellularLocation>
</comment>
<keyword evidence="5 6" id="KW-0472">Membrane</keyword>
<feature type="transmembrane region" description="Helical" evidence="6">
    <location>
        <begin position="90"/>
        <end position="109"/>
    </location>
</feature>
<evidence type="ECO:0000256" key="6">
    <source>
        <dbReference type="SAM" id="Phobius"/>
    </source>
</evidence>
<dbReference type="PANTHER" id="PTHR33545:SF9">
    <property type="entry name" value="UPF0750 MEMBRANE PROTEIN YITE"/>
    <property type="match status" value="1"/>
</dbReference>
<feature type="transmembrane region" description="Helical" evidence="6">
    <location>
        <begin position="21"/>
        <end position="39"/>
    </location>
</feature>
<dbReference type="EMBL" id="AJWZ01010747">
    <property type="protein sequence ID" value="EKC47575.1"/>
    <property type="molecule type" value="Genomic_DNA"/>
</dbReference>
<evidence type="ECO:0000256" key="4">
    <source>
        <dbReference type="ARBA" id="ARBA00022989"/>
    </source>
</evidence>
<dbReference type="CDD" id="cd16380">
    <property type="entry name" value="YitT_C"/>
    <property type="match status" value="1"/>
</dbReference>
<dbReference type="InterPro" id="IPR051461">
    <property type="entry name" value="UPF0750_membrane"/>
</dbReference>
<accession>K1S1L5</accession>
<evidence type="ECO:0000256" key="5">
    <source>
        <dbReference type="ARBA" id="ARBA00023136"/>
    </source>
</evidence>
<comment type="caution">
    <text evidence="8">The sequence shown here is derived from an EMBL/GenBank/DDBJ whole genome shotgun (WGS) entry which is preliminary data.</text>
</comment>
<dbReference type="Gene3D" id="3.30.70.120">
    <property type="match status" value="1"/>
</dbReference>
<gene>
    <name evidence="8" type="ORF">OBE_15645</name>
</gene>
<evidence type="ECO:0000259" key="7">
    <source>
        <dbReference type="Pfam" id="PF10035"/>
    </source>
</evidence>
<evidence type="ECO:0000313" key="8">
    <source>
        <dbReference type="EMBL" id="EKC47575.1"/>
    </source>
</evidence>
<dbReference type="PIRSF" id="PIRSF006483">
    <property type="entry name" value="Membrane_protein_YitT"/>
    <property type="match status" value="1"/>
</dbReference>
<sequence>MKNTTTSEVIKKIYSKKKIKRFIELCLGALLVALSFNIFCLPNNLVSGGISGLSIITESLFNLTPSVVILVIDILLVVLSYFLLGKEKTFYSLIGSLLFPLFVQLTTPVTQYISLGEIPTLLATIFAGIIQGAGAGLIYKAGYTLGGTDIINQMLSKYFKMSLGNAMYFSDGIIILLSGIIFGLNKIMYGIILLYIISYITDKVIIGVSESKAFYIITKNPKEIKNYIINDLHHSVTEFKAEGGYSEKQEYVLMTVLPTKEYFKFKDGIMQIDNETFFVVTDAYEVVGGQ</sequence>
<evidence type="ECO:0000256" key="2">
    <source>
        <dbReference type="ARBA" id="ARBA00022475"/>
    </source>
</evidence>
<reference evidence="8" key="1">
    <citation type="journal article" date="2013" name="Environ. Microbiol.">
        <title>Microbiota from the distal guts of lean and obese adolescents exhibit partial functional redundancy besides clear differences in community structure.</title>
        <authorList>
            <person name="Ferrer M."/>
            <person name="Ruiz A."/>
            <person name="Lanza F."/>
            <person name="Haange S.B."/>
            <person name="Oberbach A."/>
            <person name="Till H."/>
            <person name="Bargiela R."/>
            <person name="Campoy C."/>
            <person name="Segura M.T."/>
            <person name="Richter M."/>
            <person name="von Bergen M."/>
            <person name="Seifert J."/>
            <person name="Suarez A."/>
        </authorList>
    </citation>
    <scope>NUCLEOTIDE SEQUENCE</scope>
</reference>
<keyword evidence="2" id="KW-1003">Cell membrane</keyword>
<name>K1S1L5_9ZZZZ</name>
<dbReference type="AlphaFoldDB" id="K1S1L5"/>
<feature type="transmembrane region" description="Helical" evidence="6">
    <location>
        <begin position="59"/>
        <end position="83"/>
    </location>
</feature>
<organism evidence="8">
    <name type="scientific">human gut metagenome</name>
    <dbReference type="NCBI Taxonomy" id="408170"/>
    <lineage>
        <taxon>unclassified sequences</taxon>
        <taxon>metagenomes</taxon>
        <taxon>organismal metagenomes</taxon>
    </lineage>
</organism>
<dbReference type="Pfam" id="PF02588">
    <property type="entry name" value="YitT_membrane"/>
    <property type="match status" value="1"/>
</dbReference>
<dbReference type="InterPro" id="IPR019264">
    <property type="entry name" value="DUF2179"/>
</dbReference>
<dbReference type="GO" id="GO:0005886">
    <property type="term" value="C:plasma membrane"/>
    <property type="evidence" value="ECO:0007669"/>
    <property type="project" value="UniProtKB-SubCell"/>
</dbReference>
<dbReference type="PANTHER" id="PTHR33545">
    <property type="entry name" value="UPF0750 MEMBRANE PROTEIN YITT-RELATED"/>
    <property type="match status" value="1"/>
</dbReference>
<dbReference type="InterPro" id="IPR003740">
    <property type="entry name" value="YitT"/>
</dbReference>